<sequence>MKMKVGSEMHSCVPLSSSKEAQRRSPKLHRGLDSILLAAANLHHIIFALLQSIFMQGKASVLDLAGYGEE</sequence>
<evidence type="ECO:0000313" key="2">
    <source>
        <dbReference type="EMBL" id="KAH1067077.1"/>
    </source>
</evidence>
<protein>
    <submittedName>
        <fullName evidence="2">Uncharacterized protein</fullName>
    </submittedName>
</protein>
<proteinExistence type="predicted"/>
<accession>A0A9D3V3R5</accession>
<evidence type="ECO:0000313" key="3">
    <source>
        <dbReference type="Proteomes" id="UP000828251"/>
    </source>
</evidence>
<dbReference type="AlphaFoldDB" id="A0A9D3V3R5"/>
<dbReference type="Proteomes" id="UP000828251">
    <property type="component" value="Unassembled WGS sequence"/>
</dbReference>
<name>A0A9D3V3R5_9ROSI</name>
<evidence type="ECO:0000256" key="1">
    <source>
        <dbReference type="SAM" id="MobiDB-lite"/>
    </source>
</evidence>
<keyword evidence="3" id="KW-1185">Reference proteome</keyword>
<organism evidence="2 3">
    <name type="scientific">Gossypium stocksii</name>
    <dbReference type="NCBI Taxonomy" id="47602"/>
    <lineage>
        <taxon>Eukaryota</taxon>
        <taxon>Viridiplantae</taxon>
        <taxon>Streptophyta</taxon>
        <taxon>Embryophyta</taxon>
        <taxon>Tracheophyta</taxon>
        <taxon>Spermatophyta</taxon>
        <taxon>Magnoliopsida</taxon>
        <taxon>eudicotyledons</taxon>
        <taxon>Gunneridae</taxon>
        <taxon>Pentapetalae</taxon>
        <taxon>rosids</taxon>
        <taxon>malvids</taxon>
        <taxon>Malvales</taxon>
        <taxon>Malvaceae</taxon>
        <taxon>Malvoideae</taxon>
        <taxon>Gossypium</taxon>
    </lineage>
</organism>
<feature type="non-terminal residue" evidence="2">
    <location>
        <position position="70"/>
    </location>
</feature>
<gene>
    <name evidence="2" type="ORF">J1N35_032064</name>
</gene>
<comment type="caution">
    <text evidence="2">The sequence shown here is derived from an EMBL/GenBank/DDBJ whole genome shotgun (WGS) entry which is preliminary data.</text>
</comment>
<feature type="region of interest" description="Disordered" evidence="1">
    <location>
        <begin position="1"/>
        <end position="25"/>
    </location>
</feature>
<reference evidence="2 3" key="1">
    <citation type="journal article" date="2021" name="Plant Biotechnol. J.">
        <title>Multi-omics assisted identification of the key and species-specific regulatory components of drought-tolerant mechanisms in Gossypium stocksii.</title>
        <authorList>
            <person name="Yu D."/>
            <person name="Ke L."/>
            <person name="Zhang D."/>
            <person name="Wu Y."/>
            <person name="Sun Y."/>
            <person name="Mei J."/>
            <person name="Sun J."/>
            <person name="Sun Y."/>
        </authorList>
    </citation>
    <scope>NUCLEOTIDE SEQUENCE [LARGE SCALE GENOMIC DNA]</scope>
    <source>
        <strain evidence="3">cv. E1</strain>
        <tissue evidence="2">Leaf</tissue>
    </source>
</reference>
<dbReference type="EMBL" id="JAIQCV010000009">
    <property type="protein sequence ID" value="KAH1067077.1"/>
    <property type="molecule type" value="Genomic_DNA"/>
</dbReference>